<reference evidence="3" key="1">
    <citation type="journal article" date="2006" name="PLoS Biol.">
        <title>Macronuclear genome sequence of the ciliate Tetrahymena thermophila, a model eukaryote.</title>
        <authorList>
            <person name="Eisen J.A."/>
            <person name="Coyne R.S."/>
            <person name="Wu M."/>
            <person name="Wu D."/>
            <person name="Thiagarajan M."/>
            <person name="Wortman J.R."/>
            <person name="Badger J.H."/>
            <person name="Ren Q."/>
            <person name="Amedeo P."/>
            <person name="Jones K.M."/>
            <person name="Tallon L.J."/>
            <person name="Delcher A.L."/>
            <person name="Salzberg S.L."/>
            <person name="Silva J.C."/>
            <person name="Haas B.J."/>
            <person name="Majoros W.H."/>
            <person name="Farzad M."/>
            <person name="Carlton J.M."/>
            <person name="Smith R.K. Jr."/>
            <person name="Garg J."/>
            <person name="Pearlman R.E."/>
            <person name="Karrer K.M."/>
            <person name="Sun L."/>
            <person name="Manning G."/>
            <person name="Elde N.C."/>
            <person name="Turkewitz A.P."/>
            <person name="Asai D.J."/>
            <person name="Wilkes D.E."/>
            <person name="Wang Y."/>
            <person name="Cai H."/>
            <person name="Collins K."/>
            <person name="Stewart B.A."/>
            <person name="Lee S.R."/>
            <person name="Wilamowska K."/>
            <person name="Weinberg Z."/>
            <person name="Ruzzo W.L."/>
            <person name="Wloga D."/>
            <person name="Gaertig J."/>
            <person name="Frankel J."/>
            <person name="Tsao C.-C."/>
            <person name="Gorovsky M.A."/>
            <person name="Keeling P.J."/>
            <person name="Waller R.F."/>
            <person name="Patron N.J."/>
            <person name="Cherry J.M."/>
            <person name="Stover N.A."/>
            <person name="Krieger C.J."/>
            <person name="del Toro C."/>
            <person name="Ryder H.F."/>
            <person name="Williamson S.C."/>
            <person name="Barbeau R.A."/>
            <person name="Hamilton E.P."/>
            <person name="Orias E."/>
        </authorList>
    </citation>
    <scope>NUCLEOTIDE SEQUENCE [LARGE SCALE GENOMIC DNA]</scope>
    <source>
        <strain evidence="3">SB210</strain>
    </source>
</reference>
<proteinExistence type="predicted"/>
<dbReference type="AlphaFoldDB" id="W7XGU3"/>
<feature type="transmembrane region" description="Helical" evidence="1">
    <location>
        <begin position="113"/>
        <end position="134"/>
    </location>
</feature>
<dbReference type="RefSeq" id="XP_012655247.1">
    <property type="nucleotide sequence ID" value="XM_012799793.1"/>
</dbReference>
<gene>
    <name evidence="2" type="ORF">TTHERM_000535323</name>
</gene>
<evidence type="ECO:0000313" key="2">
    <source>
        <dbReference type="EMBL" id="EWS72204.1"/>
    </source>
</evidence>
<protein>
    <submittedName>
        <fullName evidence="2">Transmembrane protein, putative</fullName>
    </submittedName>
</protein>
<name>W7XGU3_TETTS</name>
<evidence type="ECO:0000313" key="3">
    <source>
        <dbReference type="Proteomes" id="UP000009168"/>
    </source>
</evidence>
<organism evidence="2 3">
    <name type="scientific">Tetrahymena thermophila (strain SB210)</name>
    <dbReference type="NCBI Taxonomy" id="312017"/>
    <lineage>
        <taxon>Eukaryota</taxon>
        <taxon>Sar</taxon>
        <taxon>Alveolata</taxon>
        <taxon>Ciliophora</taxon>
        <taxon>Intramacronucleata</taxon>
        <taxon>Oligohymenophorea</taxon>
        <taxon>Hymenostomatida</taxon>
        <taxon>Tetrahymenina</taxon>
        <taxon>Tetrahymenidae</taxon>
        <taxon>Tetrahymena</taxon>
    </lineage>
</organism>
<keyword evidence="1" id="KW-1133">Transmembrane helix</keyword>
<dbReference type="KEGG" id="tet:TTHERM_000535323"/>
<dbReference type="InParanoid" id="W7XGU3"/>
<dbReference type="EMBL" id="GG662495">
    <property type="protein sequence ID" value="EWS72204.1"/>
    <property type="molecule type" value="Genomic_DNA"/>
</dbReference>
<keyword evidence="1" id="KW-0472">Membrane</keyword>
<dbReference type="GeneID" id="24439458"/>
<keyword evidence="1 2" id="KW-0812">Transmembrane</keyword>
<accession>W7XGU3</accession>
<evidence type="ECO:0000256" key="1">
    <source>
        <dbReference type="SAM" id="Phobius"/>
    </source>
</evidence>
<sequence>MLMSFKKQLTTQYNILEISAQHNQTQLFALEQMHKIIFKLYKINISQGMSNLVQKLKLDQIKAQSNKSYYLIDSEMNQSFLAINLMQNYQLYIKQILIVTRQSRFNIQQQKTIAAFLAFNILTQIYFQIFLYSFKTF</sequence>
<dbReference type="Proteomes" id="UP000009168">
    <property type="component" value="Unassembled WGS sequence"/>
</dbReference>
<keyword evidence="3" id="KW-1185">Reference proteome</keyword>